<keyword evidence="8" id="KW-0378">Hydrolase</keyword>
<name>A0ABQ7ZYK4_BRANA</name>
<dbReference type="CDD" id="cd00056">
    <property type="entry name" value="ENDO3c"/>
    <property type="match status" value="1"/>
</dbReference>
<dbReference type="Gene3D" id="1.10.1670.10">
    <property type="entry name" value="Helix-hairpin-Helix base-excision DNA repair enzymes (C-terminal)"/>
    <property type="match status" value="1"/>
</dbReference>
<organism evidence="16 17">
    <name type="scientific">Brassica napus</name>
    <name type="common">Rape</name>
    <dbReference type="NCBI Taxonomy" id="3708"/>
    <lineage>
        <taxon>Eukaryota</taxon>
        <taxon>Viridiplantae</taxon>
        <taxon>Streptophyta</taxon>
        <taxon>Embryophyta</taxon>
        <taxon>Tracheophyta</taxon>
        <taxon>Spermatophyta</taxon>
        <taxon>Magnoliopsida</taxon>
        <taxon>eudicotyledons</taxon>
        <taxon>Gunneridae</taxon>
        <taxon>Pentapetalae</taxon>
        <taxon>rosids</taxon>
        <taxon>malvids</taxon>
        <taxon>Brassicales</taxon>
        <taxon>Brassicaceae</taxon>
        <taxon>Brassiceae</taxon>
        <taxon>Brassica</taxon>
    </lineage>
</organism>
<gene>
    <name evidence="16" type="ORF">HID58_061426</name>
</gene>
<evidence type="ECO:0000256" key="4">
    <source>
        <dbReference type="ARBA" id="ARBA00022023"/>
    </source>
</evidence>
<dbReference type="InterPro" id="IPR003265">
    <property type="entry name" value="HhH-GPD_domain"/>
</dbReference>
<evidence type="ECO:0000256" key="13">
    <source>
        <dbReference type="RuleBase" id="RU365096"/>
    </source>
</evidence>
<evidence type="ECO:0000256" key="1">
    <source>
        <dbReference type="ARBA" id="ARBA00000843"/>
    </source>
</evidence>
<dbReference type="EC" id="3.2.2.31" evidence="3 13"/>
<evidence type="ECO:0000256" key="7">
    <source>
        <dbReference type="ARBA" id="ARBA00022763"/>
    </source>
</evidence>
<dbReference type="PANTHER" id="PTHR42944">
    <property type="entry name" value="ADENINE DNA GLYCOSYLASE"/>
    <property type="match status" value="1"/>
</dbReference>
<sequence length="534" mass="61409">MILLLFRVRLINPTFERSTVASKRQNPKTIRSFHCKASSFESKTMSHSSAPRMRKCRQKKEEEEEEPLGGDMEDLFNEKETQNIRTSLLDWYDENQRDLPWRKKTRSETEKERRAYEVWVSEIMLQQTRVQTVMEYYKRWMHKWPTIYDLAQASLEEVNEMWAGLGYYRRARFLLEGAKMVVAGKEGFPNKASSLMKVKGIGEYTAGAIASIAFNEAVPVVDGNVIRVLARLKAISANPKDRLTVKIFWKLAAQLVDPSRPGDFNQSLMELGATLCSVSKPSCSSCPISSQCRAYSLFQENRSIPVTEYPTKVVKAKPKVDFCCVCVLEIQIQEKNQSGGRFVLVKRPEEGLLAGLWEFPSVILDKEASLASRRKAINLYLKEAFHLEPKETCTVVSRKELGEFVHIFTHIRRKIYVELLVVQLTEGGTIDLFKDEAEDTLTWKCVDSDVLSTMGLTSAVRKCRCIQWLKHTSKIYLSHQIEQPFPGNEESHDLLLTIVCMYCLAFGYQRHQRPETLSIFFKKKERPETLVISV</sequence>
<keyword evidence="12 13" id="KW-0326">Glycosidase</keyword>
<evidence type="ECO:0000313" key="16">
    <source>
        <dbReference type="EMBL" id="KAH0885330.1"/>
    </source>
</evidence>
<evidence type="ECO:0000259" key="15">
    <source>
        <dbReference type="SMART" id="SM00478"/>
    </source>
</evidence>
<evidence type="ECO:0000256" key="11">
    <source>
        <dbReference type="ARBA" id="ARBA00023204"/>
    </source>
</evidence>
<dbReference type="Gene3D" id="1.10.340.30">
    <property type="entry name" value="Hypothetical protein, domain 2"/>
    <property type="match status" value="1"/>
</dbReference>
<dbReference type="PANTHER" id="PTHR42944:SF1">
    <property type="entry name" value="ADENINE DNA GLYCOSYLASE"/>
    <property type="match status" value="1"/>
</dbReference>
<feature type="domain" description="HhH-GPD" evidence="15">
    <location>
        <begin position="124"/>
        <end position="274"/>
    </location>
</feature>
<evidence type="ECO:0000256" key="6">
    <source>
        <dbReference type="ARBA" id="ARBA00022723"/>
    </source>
</evidence>
<evidence type="ECO:0000256" key="10">
    <source>
        <dbReference type="ARBA" id="ARBA00023014"/>
    </source>
</evidence>
<evidence type="ECO:0000256" key="8">
    <source>
        <dbReference type="ARBA" id="ARBA00022801"/>
    </source>
</evidence>
<keyword evidence="5" id="KW-0004">4Fe-4S</keyword>
<comment type="cofactor">
    <cofactor evidence="13">
        <name>[4Fe-4S] cluster</name>
        <dbReference type="ChEBI" id="CHEBI:49883"/>
    </cofactor>
    <text evidence="13">Binds 1 [4Fe-4S] cluster.</text>
</comment>
<dbReference type="InterPro" id="IPR005760">
    <property type="entry name" value="A/G_AdeGlyc_MutY"/>
</dbReference>
<dbReference type="Pfam" id="PF14815">
    <property type="entry name" value="NUDIX_4"/>
    <property type="match status" value="1"/>
</dbReference>
<evidence type="ECO:0000256" key="12">
    <source>
        <dbReference type="ARBA" id="ARBA00023295"/>
    </source>
</evidence>
<dbReference type="InterPro" id="IPR023170">
    <property type="entry name" value="HhH_base_excis_C"/>
</dbReference>
<dbReference type="SUPFAM" id="SSF55811">
    <property type="entry name" value="Nudix"/>
    <property type="match status" value="1"/>
</dbReference>
<keyword evidence="10" id="KW-0411">Iron-sulfur</keyword>
<comment type="function">
    <text evidence="13">Adenine glycosylase active on G-A mispairs.</text>
</comment>
<dbReference type="CDD" id="cd03431">
    <property type="entry name" value="NUDIX_DNA_Glycosylase_C-MutY"/>
    <property type="match status" value="1"/>
</dbReference>
<evidence type="ECO:0000256" key="9">
    <source>
        <dbReference type="ARBA" id="ARBA00023004"/>
    </source>
</evidence>
<feature type="region of interest" description="Disordered" evidence="14">
    <location>
        <begin position="41"/>
        <end position="69"/>
    </location>
</feature>
<keyword evidence="11" id="KW-0234">DNA repair</keyword>
<dbReference type="NCBIfam" id="TIGR01084">
    <property type="entry name" value="mutY"/>
    <property type="match status" value="1"/>
</dbReference>
<dbReference type="SUPFAM" id="SSF48150">
    <property type="entry name" value="DNA-glycosylase"/>
    <property type="match status" value="1"/>
</dbReference>
<evidence type="ECO:0000256" key="2">
    <source>
        <dbReference type="ARBA" id="ARBA00008343"/>
    </source>
</evidence>
<dbReference type="InterPro" id="IPR011257">
    <property type="entry name" value="DNA_glycosylase"/>
</dbReference>
<comment type="caution">
    <text evidence="16">The sequence shown here is derived from an EMBL/GenBank/DDBJ whole genome shotgun (WGS) entry which is preliminary data.</text>
</comment>
<keyword evidence="6" id="KW-0479">Metal-binding</keyword>
<evidence type="ECO:0000256" key="5">
    <source>
        <dbReference type="ARBA" id="ARBA00022485"/>
    </source>
</evidence>
<reference evidence="16 17" key="1">
    <citation type="submission" date="2021-05" db="EMBL/GenBank/DDBJ databases">
        <title>Genome Assembly of Synthetic Allotetraploid Brassica napus Reveals Homoeologous Exchanges between Subgenomes.</title>
        <authorList>
            <person name="Davis J.T."/>
        </authorList>
    </citation>
    <scope>NUCLEOTIDE SEQUENCE [LARGE SCALE GENOMIC DNA]</scope>
    <source>
        <strain evidence="17">cv. Da-Ae</strain>
        <tissue evidence="16">Seedling</tissue>
    </source>
</reference>
<keyword evidence="9 13" id="KW-0408">Iron</keyword>
<keyword evidence="7 13" id="KW-0227">DNA damage</keyword>
<keyword evidence="17" id="KW-1185">Reference proteome</keyword>
<dbReference type="Proteomes" id="UP000824890">
    <property type="component" value="Unassembled WGS sequence"/>
</dbReference>
<proteinExistence type="inferred from homology"/>
<protein>
    <recommendedName>
        <fullName evidence="4 13">Adenine DNA glycosylase</fullName>
        <ecNumber evidence="3 13">3.2.2.31</ecNumber>
    </recommendedName>
</protein>
<dbReference type="InterPro" id="IPR015797">
    <property type="entry name" value="NUDIX_hydrolase-like_dom_sf"/>
</dbReference>
<dbReference type="EMBL" id="JAGKQM010000014">
    <property type="protein sequence ID" value="KAH0885330.1"/>
    <property type="molecule type" value="Genomic_DNA"/>
</dbReference>
<dbReference type="Pfam" id="PF00730">
    <property type="entry name" value="HhH-GPD"/>
    <property type="match status" value="1"/>
</dbReference>
<dbReference type="SMART" id="SM00478">
    <property type="entry name" value="ENDO3c"/>
    <property type="match status" value="1"/>
</dbReference>
<dbReference type="InterPro" id="IPR029119">
    <property type="entry name" value="MutY_C"/>
</dbReference>
<evidence type="ECO:0000313" key="17">
    <source>
        <dbReference type="Proteomes" id="UP000824890"/>
    </source>
</evidence>
<comment type="similarity">
    <text evidence="2 13">Belongs to the Nth/MutY family.</text>
</comment>
<evidence type="ECO:0000256" key="14">
    <source>
        <dbReference type="SAM" id="MobiDB-lite"/>
    </source>
</evidence>
<comment type="catalytic activity">
    <reaction evidence="1 13">
        <text>Hydrolyzes free adenine bases from 7,8-dihydro-8-oxoguanine:adenine mismatched double-stranded DNA, leaving an apurinic site.</text>
        <dbReference type="EC" id="3.2.2.31"/>
    </reaction>
</comment>
<dbReference type="InterPro" id="IPR044298">
    <property type="entry name" value="MIG/MutY"/>
</dbReference>
<evidence type="ECO:0000256" key="3">
    <source>
        <dbReference type="ARBA" id="ARBA00012045"/>
    </source>
</evidence>
<dbReference type="Gene3D" id="3.90.79.10">
    <property type="entry name" value="Nucleoside Triphosphate Pyrophosphohydrolase"/>
    <property type="match status" value="1"/>
</dbReference>
<accession>A0ABQ7ZYK4</accession>